<sequence length="401" mass="44790">MKIKKEVIEGFYNNLDERTKERVEETIEKIVATKKKGEKIVVVTGSGPNVHEGVTTLIAELIEQGIVDGVATSSAVVAHEMSGSLKRVKRFNGVRFGFKREKLPLDGIFEVEIMEEEYLSQIKKEMVIDEELYRRMLATEGKVIIKVAGNMAYPAGLRRERLARELEPLAKANSIPLEEVLGFGADPWTMIGAASKRKVPVLVSIPAMIGGGAVGLSIGDSISITERTRRLARMLSEASLIIESALVLTQEIHDGPWEVATGHGIWANWQGDWTYSLKEKTIVRIDLDPNLEKAWQLERQTGIVAEAIDKGLPKTKVTKIPFRMEMSGFSRLPHSIPIIGDIGELWPIIAYRVAKELNINLDFISYKQSTPEGMEMREWIVKNVKALDRDKIYKHFTGAGA</sequence>
<evidence type="ECO:0008006" key="3">
    <source>
        <dbReference type="Google" id="ProtNLM"/>
    </source>
</evidence>
<proteinExistence type="predicted"/>
<gene>
    <name evidence="1" type="ORF">COZ37_01960</name>
</gene>
<organism evidence="1 2">
    <name type="scientific">bacterium (Candidatus Ratteibacteria) CG_4_10_14_3_um_filter_41_18</name>
    <dbReference type="NCBI Taxonomy" id="2014287"/>
    <lineage>
        <taxon>Bacteria</taxon>
        <taxon>Candidatus Ratteibacteria</taxon>
    </lineage>
</organism>
<dbReference type="Proteomes" id="UP000229703">
    <property type="component" value="Unassembled WGS sequence"/>
</dbReference>
<protein>
    <recommendedName>
        <fullName evidence="3">Deoxyhypusine synthase</fullName>
    </recommendedName>
</protein>
<comment type="caution">
    <text evidence="1">The sequence shown here is derived from an EMBL/GenBank/DDBJ whole genome shotgun (WGS) entry which is preliminary data.</text>
</comment>
<evidence type="ECO:0000313" key="2">
    <source>
        <dbReference type="Proteomes" id="UP000229703"/>
    </source>
</evidence>
<dbReference type="EMBL" id="PFJK01000082">
    <property type="protein sequence ID" value="PIX77579.1"/>
    <property type="molecule type" value="Genomic_DNA"/>
</dbReference>
<reference evidence="2" key="1">
    <citation type="submission" date="2017-09" db="EMBL/GenBank/DDBJ databases">
        <title>Depth-based differentiation of microbial function through sediment-hosted aquifers and enrichment of novel symbionts in the deep terrestrial subsurface.</title>
        <authorList>
            <person name="Probst A.J."/>
            <person name="Ladd B."/>
            <person name="Jarett J.K."/>
            <person name="Geller-Mcgrath D.E."/>
            <person name="Sieber C.M.K."/>
            <person name="Emerson J.B."/>
            <person name="Anantharaman K."/>
            <person name="Thomas B.C."/>
            <person name="Malmstrom R."/>
            <person name="Stieglmeier M."/>
            <person name="Klingl A."/>
            <person name="Woyke T."/>
            <person name="Ryan C.M."/>
            <person name="Banfield J.F."/>
        </authorList>
    </citation>
    <scope>NUCLEOTIDE SEQUENCE [LARGE SCALE GENOMIC DNA]</scope>
</reference>
<name>A0A2M7M4G8_9BACT</name>
<dbReference type="AlphaFoldDB" id="A0A2M7M4G8"/>
<accession>A0A2M7M4G8</accession>
<evidence type="ECO:0000313" key="1">
    <source>
        <dbReference type="EMBL" id="PIX77579.1"/>
    </source>
</evidence>